<dbReference type="InterPro" id="IPR052923">
    <property type="entry name" value="UPF0718"/>
</dbReference>
<dbReference type="AlphaFoldDB" id="A0A1M4VF88"/>
<dbReference type="OrthoDB" id="9777774at2"/>
<evidence type="ECO:0000313" key="11">
    <source>
        <dbReference type="Proteomes" id="UP000184462"/>
    </source>
</evidence>
<keyword evidence="6 8" id="KW-1133">Transmembrane helix</keyword>
<dbReference type="EMBL" id="FQTW01000004">
    <property type="protein sequence ID" value="SHE67493.1"/>
    <property type="molecule type" value="Genomic_DNA"/>
</dbReference>
<dbReference type="InterPro" id="IPR006121">
    <property type="entry name" value="HMA_dom"/>
</dbReference>
<proteinExistence type="inferred from homology"/>
<protein>
    <recommendedName>
        <fullName evidence="9">HMA domain-containing protein</fullName>
    </recommendedName>
</protein>
<dbReference type="Pfam" id="PF00403">
    <property type="entry name" value="HMA"/>
    <property type="match status" value="1"/>
</dbReference>
<evidence type="ECO:0000256" key="2">
    <source>
        <dbReference type="ARBA" id="ARBA00006386"/>
    </source>
</evidence>
<comment type="subcellular location">
    <subcellularLocation>
        <location evidence="1">Cell membrane</location>
        <topology evidence="1">Multi-pass membrane protein</topology>
    </subcellularLocation>
</comment>
<feature type="transmembrane region" description="Helical" evidence="8">
    <location>
        <begin position="217"/>
        <end position="242"/>
    </location>
</feature>
<dbReference type="GO" id="GO:0006825">
    <property type="term" value="P:copper ion transport"/>
    <property type="evidence" value="ECO:0007669"/>
    <property type="project" value="InterPro"/>
</dbReference>
<dbReference type="CDD" id="cd00371">
    <property type="entry name" value="HMA"/>
    <property type="match status" value="1"/>
</dbReference>
<dbReference type="STRING" id="1155689.SAMN05444278_10425"/>
<comment type="similarity">
    <text evidence="2">Belongs to the UPF0718 family.</text>
</comment>
<dbReference type="SUPFAM" id="SSF55008">
    <property type="entry name" value="HMA, heavy metal-associated domain"/>
    <property type="match status" value="1"/>
</dbReference>
<feature type="transmembrane region" description="Helical" evidence="8">
    <location>
        <begin position="18"/>
        <end position="36"/>
    </location>
</feature>
<feature type="transmembrane region" description="Helical" evidence="8">
    <location>
        <begin position="185"/>
        <end position="205"/>
    </location>
</feature>
<reference evidence="10 11" key="1">
    <citation type="submission" date="2016-11" db="EMBL/GenBank/DDBJ databases">
        <authorList>
            <person name="Jaros S."/>
            <person name="Januszkiewicz K."/>
            <person name="Wedrychowicz H."/>
        </authorList>
    </citation>
    <scope>NUCLEOTIDE SEQUENCE [LARGE SCALE GENOMIC DNA]</scope>
    <source>
        <strain evidence="10 11">DSM 25661</strain>
    </source>
</reference>
<keyword evidence="5" id="KW-0479">Metal-binding</keyword>
<evidence type="ECO:0000313" key="10">
    <source>
        <dbReference type="EMBL" id="SHE67493.1"/>
    </source>
</evidence>
<evidence type="ECO:0000256" key="8">
    <source>
        <dbReference type="SAM" id="Phobius"/>
    </source>
</evidence>
<organism evidence="10 11">
    <name type="scientific">Psychroflexus salarius</name>
    <dbReference type="NCBI Taxonomy" id="1155689"/>
    <lineage>
        <taxon>Bacteria</taxon>
        <taxon>Pseudomonadati</taxon>
        <taxon>Bacteroidota</taxon>
        <taxon>Flavobacteriia</taxon>
        <taxon>Flavobacteriales</taxon>
        <taxon>Flavobacteriaceae</taxon>
        <taxon>Psychroflexus</taxon>
    </lineage>
</organism>
<keyword evidence="11" id="KW-1185">Reference proteome</keyword>
<feature type="transmembrane region" description="Helical" evidence="8">
    <location>
        <begin position="111"/>
        <end position="132"/>
    </location>
</feature>
<gene>
    <name evidence="10" type="ORF">SAMN05444278_10425</name>
</gene>
<dbReference type="PANTHER" id="PTHR34184:SF4">
    <property type="entry name" value="UPF0718 PROTEIN YCGR"/>
    <property type="match status" value="1"/>
</dbReference>
<keyword evidence="4 8" id="KW-0812">Transmembrane</keyword>
<dbReference type="Proteomes" id="UP000184462">
    <property type="component" value="Unassembled WGS sequence"/>
</dbReference>
<evidence type="ECO:0000259" key="9">
    <source>
        <dbReference type="PROSITE" id="PS50846"/>
    </source>
</evidence>
<evidence type="ECO:0000256" key="6">
    <source>
        <dbReference type="ARBA" id="ARBA00022989"/>
    </source>
</evidence>
<dbReference type="GO" id="GO:0005507">
    <property type="term" value="F:copper ion binding"/>
    <property type="evidence" value="ECO:0007669"/>
    <property type="project" value="InterPro"/>
</dbReference>
<evidence type="ECO:0000256" key="3">
    <source>
        <dbReference type="ARBA" id="ARBA00022475"/>
    </source>
</evidence>
<dbReference type="Pfam" id="PF03773">
    <property type="entry name" value="ArsP_1"/>
    <property type="match status" value="1"/>
</dbReference>
<keyword evidence="7 8" id="KW-0472">Membrane</keyword>
<feature type="transmembrane region" description="Helical" evidence="8">
    <location>
        <begin position="278"/>
        <end position="299"/>
    </location>
</feature>
<sequence length="422" mass="46130">MNFFKNYFTALWDLTIEMAPYLLLGFLIAGLLNGVFTKDWLQRKLGQPGFASSIKAALFGIPLPLCSCGVIPTGVSFHKNGASKGATTSFLISTPQTGVDSILITYALMGWAYAIIRPIIAFVTGVFGGFIADNYVLTEQINASDCTDDSCNSCEVEDSASNKQGWFNRIFKYAFVTFLQDISRYLVLGLALAALITVAVPDSLFTEYVDQAWLNMLIVLIASVPLYVCATASVPIAAALLLKGISPGAAIVFLMAGPATNIATFTVLWNTIGKKTTLVYLSSIIGGALLFGFLIDYILPESLYNYFLPITNITEQQHHILPHWLMIGSGIILIYLIIQAEIIRFIPKKQNLKTTDMTTYKIKGMTCNHCVANVEKNLGNLEQVNDVNVNLDKGTVQVEGQATEDQIKSTIESIGYQFEGKS</sequence>
<evidence type="ECO:0000256" key="1">
    <source>
        <dbReference type="ARBA" id="ARBA00004651"/>
    </source>
</evidence>
<dbReference type="GO" id="GO:0005886">
    <property type="term" value="C:plasma membrane"/>
    <property type="evidence" value="ECO:0007669"/>
    <property type="project" value="UniProtKB-SubCell"/>
</dbReference>
<evidence type="ECO:0000256" key="4">
    <source>
        <dbReference type="ARBA" id="ARBA00022692"/>
    </source>
</evidence>
<feature type="domain" description="HMA" evidence="9">
    <location>
        <begin position="356"/>
        <end position="419"/>
    </location>
</feature>
<dbReference type="PRINTS" id="PR00944">
    <property type="entry name" value="CUEXPORT"/>
</dbReference>
<feature type="transmembrane region" description="Helical" evidence="8">
    <location>
        <begin position="248"/>
        <end position="269"/>
    </location>
</feature>
<dbReference type="PROSITE" id="PS50846">
    <property type="entry name" value="HMA_2"/>
    <property type="match status" value="1"/>
</dbReference>
<dbReference type="Gene3D" id="3.30.70.100">
    <property type="match status" value="1"/>
</dbReference>
<evidence type="ECO:0000256" key="7">
    <source>
        <dbReference type="ARBA" id="ARBA00023136"/>
    </source>
</evidence>
<dbReference type="InterPro" id="IPR036163">
    <property type="entry name" value="HMA_dom_sf"/>
</dbReference>
<feature type="transmembrane region" description="Helical" evidence="8">
    <location>
        <begin position="319"/>
        <end position="338"/>
    </location>
</feature>
<dbReference type="NCBIfam" id="NF033936">
    <property type="entry name" value="CuZnOut_SO0444"/>
    <property type="match status" value="1"/>
</dbReference>
<accession>A0A1M4VF88</accession>
<dbReference type="InterPro" id="IPR017969">
    <property type="entry name" value="Heavy-metal-associated_CS"/>
</dbReference>
<dbReference type="InterPro" id="IPR000428">
    <property type="entry name" value="Cu-bd"/>
</dbReference>
<dbReference type="RefSeq" id="WP_073192738.1">
    <property type="nucleotide sequence ID" value="NZ_FQTW01000004.1"/>
</dbReference>
<dbReference type="InterPro" id="IPR005524">
    <property type="entry name" value="DUF318"/>
</dbReference>
<dbReference type="PROSITE" id="PS01047">
    <property type="entry name" value="HMA_1"/>
    <property type="match status" value="1"/>
</dbReference>
<keyword evidence="3" id="KW-1003">Cell membrane</keyword>
<evidence type="ECO:0000256" key="5">
    <source>
        <dbReference type="ARBA" id="ARBA00022723"/>
    </source>
</evidence>
<dbReference type="PANTHER" id="PTHR34184">
    <property type="entry name" value="UPF0718 PROTEIN YCGR"/>
    <property type="match status" value="1"/>
</dbReference>
<name>A0A1M4VF88_9FLAO</name>